<reference evidence="1" key="1">
    <citation type="journal article" date="2015" name="Proc. Natl. Acad. Sci. U.S.A.">
        <title>Networks of energetic and metabolic interactions define dynamics in microbial communities.</title>
        <authorList>
            <person name="Embree M."/>
            <person name="Liu J.K."/>
            <person name="Al-Bassam M.M."/>
            <person name="Zengler K."/>
        </authorList>
    </citation>
    <scope>NUCLEOTIDE SEQUENCE</scope>
</reference>
<name>A0A0W8F797_9ZZZZ</name>
<proteinExistence type="predicted"/>
<gene>
    <name evidence="1" type="ORF">ASZ90_013846</name>
</gene>
<evidence type="ECO:0000313" key="1">
    <source>
        <dbReference type="EMBL" id="KUG16450.1"/>
    </source>
</evidence>
<organism evidence="1">
    <name type="scientific">hydrocarbon metagenome</name>
    <dbReference type="NCBI Taxonomy" id="938273"/>
    <lineage>
        <taxon>unclassified sequences</taxon>
        <taxon>metagenomes</taxon>
        <taxon>ecological metagenomes</taxon>
    </lineage>
</organism>
<dbReference type="AlphaFoldDB" id="A0A0W8F797"/>
<protein>
    <submittedName>
        <fullName evidence="1">Uncharacterized protein</fullName>
    </submittedName>
</protein>
<accession>A0A0W8F797</accession>
<dbReference type="EMBL" id="LNQE01001496">
    <property type="protein sequence ID" value="KUG16450.1"/>
    <property type="molecule type" value="Genomic_DNA"/>
</dbReference>
<comment type="caution">
    <text evidence="1">The sequence shown here is derived from an EMBL/GenBank/DDBJ whole genome shotgun (WGS) entry which is preliminary data.</text>
</comment>
<sequence length="56" mass="6589">MLKSNKNIRPSRSVRSEIRYFDDELNPVSRDKATWAVFREVDEKGNLLFEAQGFID</sequence>